<name>A0A1B3XRY6_9BACI</name>
<accession>A0A1B3XRY6</accession>
<dbReference type="InterPro" id="IPR002541">
    <property type="entry name" value="Cyt_c_assembly"/>
</dbReference>
<gene>
    <name evidence="7" type="ORF">ABE28_016465</name>
</gene>
<evidence type="ECO:0000256" key="2">
    <source>
        <dbReference type="ARBA" id="ARBA00022692"/>
    </source>
</evidence>
<dbReference type="Proteomes" id="UP000077926">
    <property type="component" value="Chromosome"/>
</dbReference>
<dbReference type="AlphaFoldDB" id="A0A1B3XRY6"/>
<keyword evidence="3 5" id="KW-1133">Transmembrane helix</keyword>
<dbReference type="Pfam" id="PF01578">
    <property type="entry name" value="Cytochrom_C_asm"/>
    <property type="match status" value="1"/>
</dbReference>
<feature type="transmembrane region" description="Helical" evidence="5">
    <location>
        <begin position="222"/>
        <end position="238"/>
    </location>
</feature>
<keyword evidence="2 5" id="KW-0812">Transmembrane</keyword>
<dbReference type="EMBL" id="CP017080">
    <property type="protein sequence ID" value="AOH55957.1"/>
    <property type="molecule type" value="Genomic_DNA"/>
</dbReference>
<evidence type="ECO:0000259" key="6">
    <source>
        <dbReference type="Pfam" id="PF01578"/>
    </source>
</evidence>
<evidence type="ECO:0000256" key="1">
    <source>
        <dbReference type="ARBA" id="ARBA00004141"/>
    </source>
</evidence>
<feature type="transmembrane region" description="Helical" evidence="5">
    <location>
        <begin position="135"/>
        <end position="164"/>
    </location>
</feature>
<feature type="transmembrane region" description="Helical" evidence="5">
    <location>
        <begin position="66"/>
        <end position="89"/>
    </location>
</feature>
<dbReference type="RefSeq" id="WP_064465892.1">
    <property type="nucleotide sequence ID" value="NZ_CP017080.1"/>
</dbReference>
<feature type="transmembrane region" description="Helical" evidence="5">
    <location>
        <begin position="39"/>
        <end position="60"/>
    </location>
</feature>
<dbReference type="GO" id="GO:0005886">
    <property type="term" value="C:plasma membrane"/>
    <property type="evidence" value="ECO:0007669"/>
    <property type="project" value="TreeGrafter"/>
</dbReference>
<dbReference type="GO" id="GO:0017004">
    <property type="term" value="P:cytochrome complex assembly"/>
    <property type="evidence" value="ECO:0007669"/>
    <property type="project" value="InterPro"/>
</dbReference>
<keyword evidence="4 5" id="KW-0472">Membrane</keyword>
<comment type="subcellular location">
    <subcellularLocation>
        <location evidence="1">Membrane</location>
        <topology evidence="1">Multi-pass membrane protein</topology>
    </subcellularLocation>
</comment>
<evidence type="ECO:0000256" key="3">
    <source>
        <dbReference type="ARBA" id="ARBA00022989"/>
    </source>
</evidence>
<evidence type="ECO:0000313" key="8">
    <source>
        <dbReference type="Proteomes" id="UP000077926"/>
    </source>
</evidence>
<dbReference type="STRING" id="264697.ABE28_016465"/>
<dbReference type="PANTHER" id="PTHR30071:SF15">
    <property type="entry name" value="PROTEIN HEMX"/>
    <property type="match status" value="1"/>
</dbReference>
<dbReference type="OrthoDB" id="2417400at2"/>
<keyword evidence="8" id="KW-1185">Reference proteome</keyword>
<reference evidence="7 8" key="1">
    <citation type="submission" date="2016-08" db="EMBL/GenBank/DDBJ databases">
        <title>Complete genome sequence of Bacillus muralis G25-68, a strain with toxicity to nematodes.</title>
        <authorList>
            <person name="Zheng Z."/>
        </authorList>
    </citation>
    <scope>NUCLEOTIDE SEQUENCE [LARGE SCALE GENOMIC DNA]</scope>
    <source>
        <strain evidence="7 8">G25-68</strain>
    </source>
</reference>
<dbReference type="PANTHER" id="PTHR30071">
    <property type="entry name" value="HEME EXPORTER PROTEIN C"/>
    <property type="match status" value="1"/>
</dbReference>
<feature type="domain" description="Cytochrome c assembly protein" evidence="6">
    <location>
        <begin position="70"/>
        <end position="273"/>
    </location>
</feature>
<feature type="transmembrane region" description="Helical" evidence="5">
    <location>
        <begin position="250"/>
        <end position="276"/>
    </location>
</feature>
<evidence type="ECO:0000256" key="5">
    <source>
        <dbReference type="SAM" id="Phobius"/>
    </source>
</evidence>
<proteinExistence type="predicted"/>
<dbReference type="KEGG" id="bmur:ABE28_016465"/>
<dbReference type="GO" id="GO:0020037">
    <property type="term" value="F:heme binding"/>
    <property type="evidence" value="ECO:0007669"/>
    <property type="project" value="InterPro"/>
</dbReference>
<evidence type="ECO:0000256" key="4">
    <source>
        <dbReference type="ARBA" id="ARBA00023136"/>
    </source>
</evidence>
<feature type="transmembrane region" description="Helical" evidence="5">
    <location>
        <begin position="6"/>
        <end position="27"/>
    </location>
</feature>
<evidence type="ECO:0000313" key="7">
    <source>
        <dbReference type="EMBL" id="AOH55957.1"/>
    </source>
</evidence>
<organism evidence="7 8">
    <name type="scientific">Peribacillus muralis</name>
    <dbReference type="NCBI Taxonomy" id="264697"/>
    <lineage>
        <taxon>Bacteria</taxon>
        <taxon>Bacillati</taxon>
        <taxon>Bacillota</taxon>
        <taxon>Bacilli</taxon>
        <taxon>Bacillales</taxon>
        <taxon>Bacillaceae</taxon>
        <taxon>Peribacillus</taxon>
    </lineage>
</organism>
<sequence length="278" mass="32411">MELELLMTRLHEVTVLLYAISMLLYFMDFLNNDQKANKVAFWLLSIVWVLQTIFLFLYVWKTGRFPVLTIFEGLYFYAWVLVSLSLIINRLLRVDFTVFFTNVLGFMVMAIHTFAPVQIESQVLAQRLVSELLLIHITFAILSYGAFTLSFVFSLLYLIQYDLLKRKKWGKRLLRLGDLTKLEHMSYVLAVIGVPLLVVSLILGIQWAYIKVPGVSWLDMKIIGSFILLVGYSVFLYLKIRKQMYGRTLAFLNIGSFMIVLINFFLFGSLSTFHFWNT</sequence>
<feature type="transmembrane region" description="Helical" evidence="5">
    <location>
        <begin position="96"/>
        <end position="115"/>
    </location>
</feature>
<protein>
    <submittedName>
        <fullName evidence="7">Cytochrome C assembly protein</fullName>
    </submittedName>
</protein>
<feature type="transmembrane region" description="Helical" evidence="5">
    <location>
        <begin position="185"/>
        <end position="210"/>
    </location>
</feature>
<dbReference type="InterPro" id="IPR045062">
    <property type="entry name" value="Cyt_c_biogenesis_CcsA/CcmC"/>
</dbReference>